<comment type="similarity">
    <text evidence="3 11">Belongs to the profilin family.</text>
</comment>
<dbReference type="InterPro" id="IPR048278">
    <property type="entry name" value="PFN"/>
</dbReference>
<dbReference type="SMART" id="SM00392">
    <property type="entry name" value="PROF"/>
    <property type="match status" value="1"/>
</dbReference>
<keyword evidence="5" id="KW-0547">Nucleotide-binding</keyword>
<keyword evidence="8 11" id="KW-0009">Actin-binding</keyword>
<keyword evidence="7" id="KW-0342">GTP-binding</keyword>
<evidence type="ECO:0000256" key="8">
    <source>
        <dbReference type="ARBA" id="ARBA00023203"/>
    </source>
</evidence>
<dbReference type="InterPro" id="IPR023179">
    <property type="entry name" value="GTP-bd_ortho_bundle_sf"/>
</dbReference>
<organism evidence="14 15">
    <name type="scientific">Lentinus brumalis</name>
    <dbReference type="NCBI Taxonomy" id="2498619"/>
    <lineage>
        <taxon>Eukaryota</taxon>
        <taxon>Fungi</taxon>
        <taxon>Dikarya</taxon>
        <taxon>Basidiomycota</taxon>
        <taxon>Agaricomycotina</taxon>
        <taxon>Agaricomycetes</taxon>
        <taxon>Polyporales</taxon>
        <taxon>Polyporaceae</taxon>
        <taxon>Lentinus</taxon>
    </lineage>
</organism>
<dbReference type="InterPro" id="IPR036140">
    <property type="entry name" value="PFN_sf"/>
</dbReference>
<dbReference type="GO" id="GO:0005730">
    <property type="term" value="C:nucleolus"/>
    <property type="evidence" value="ECO:0007669"/>
    <property type="project" value="TreeGrafter"/>
</dbReference>
<dbReference type="CDD" id="cd00148">
    <property type="entry name" value="PROF"/>
    <property type="match status" value="1"/>
</dbReference>
<keyword evidence="9" id="KW-0206">Cytoskeleton</keyword>
<evidence type="ECO:0000256" key="9">
    <source>
        <dbReference type="ARBA" id="ARBA00023212"/>
    </source>
</evidence>
<dbReference type="PRINTS" id="PR01640">
    <property type="entry name" value="PROFILINPLNT"/>
</dbReference>
<name>A0A371DP92_9APHY</name>
<evidence type="ECO:0000256" key="3">
    <source>
        <dbReference type="ARBA" id="ARBA00010058"/>
    </source>
</evidence>
<dbReference type="PRINTS" id="PR00392">
    <property type="entry name" value="PROFILIN"/>
</dbReference>
<dbReference type="SUPFAM" id="SSF52540">
    <property type="entry name" value="P-loop containing nucleoside triphosphate hydrolases"/>
    <property type="match status" value="1"/>
</dbReference>
<feature type="region of interest" description="Disordered" evidence="12">
    <location>
        <begin position="68"/>
        <end position="89"/>
    </location>
</feature>
<dbReference type="Gene3D" id="3.40.50.300">
    <property type="entry name" value="P-loop containing nucleotide triphosphate hydrolases"/>
    <property type="match status" value="1"/>
</dbReference>
<feature type="compositionally biased region" description="Polar residues" evidence="12">
    <location>
        <begin position="468"/>
        <end position="479"/>
    </location>
</feature>
<dbReference type="AlphaFoldDB" id="A0A371DP92"/>
<evidence type="ECO:0000256" key="11">
    <source>
        <dbReference type="RuleBase" id="RU003909"/>
    </source>
</evidence>
<evidence type="ECO:0000259" key="13">
    <source>
        <dbReference type="PROSITE" id="PS51721"/>
    </source>
</evidence>
<keyword evidence="4" id="KW-0963">Cytoplasm</keyword>
<reference evidence="14 15" key="1">
    <citation type="journal article" date="2018" name="Biotechnol. Biofuels">
        <title>Integrative visual omics of the white-rot fungus Polyporus brumalis exposes the biotechnological potential of its oxidative enzymes for delignifying raw plant biomass.</title>
        <authorList>
            <person name="Miyauchi S."/>
            <person name="Rancon A."/>
            <person name="Drula E."/>
            <person name="Hage H."/>
            <person name="Chaduli D."/>
            <person name="Favel A."/>
            <person name="Grisel S."/>
            <person name="Henrissat B."/>
            <person name="Herpoel-Gimbert I."/>
            <person name="Ruiz-Duenas F.J."/>
            <person name="Chevret D."/>
            <person name="Hainaut M."/>
            <person name="Lin J."/>
            <person name="Wang M."/>
            <person name="Pangilinan J."/>
            <person name="Lipzen A."/>
            <person name="Lesage-Meessen L."/>
            <person name="Navarro D."/>
            <person name="Riley R."/>
            <person name="Grigoriev I.V."/>
            <person name="Zhou S."/>
            <person name="Raouche S."/>
            <person name="Rosso M.N."/>
        </authorList>
    </citation>
    <scope>NUCLEOTIDE SEQUENCE [LARGE SCALE GENOMIC DNA]</scope>
    <source>
        <strain evidence="14 15">BRFM 1820</strain>
    </source>
</reference>
<feature type="compositionally biased region" description="Basic and acidic residues" evidence="12">
    <location>
        <begin position="9"/>
        <end position="22"/>
    </location>
</feature>
<evidence type="ECO:0000256" key="5">
    <source>
        <dbReference type="ARBA" id="ARBA00022741"/>
    </source>
</evidence>
<dbReference type="InterPro" id="IPR050755">
    <property type="entry name" value="TRAFAC_YlqF/YawG_RiboMat"/>
</dbReference>
<evidence type="ECO:0000256" key="4">
    <source>
        <dbReference type="ARBA" id="ARBA00022490"/>
    </source>
</evidence>
<evidence type="ECO:0000256" key="10">
    <source>
        <dbReference type="ARBA" id="ARBA00023242"/>
    </source>
</evidence>
<dbReference type="EMBL" id="KZ857385">
    <property type="protein sequence ID" value="RDX54370.1"/>
    <property type="molecule type" value="Genomic_DNA"/>
</dbReference>
<evidence type="ECO:0000256" key="1">
    <source>
        <dbReference type="ARBA" id="ARBA00004123"/>
    </source>
</evidence>
<dbReference type="FunFam" id="1.10.1580.10:FF:000002">
    <property type="entry name" value="Guanine nucleotide-binding protein-like 3 (nucleolar)-like"/>
    <property type="match status" value="1"/>
</dbReference>
<keyword evidence="15" id="KW-1185">Reference proteome</keyword>
<evidence type="ECO:0000256" key="12">
    <source>
        <dbReference type="SAM" id="MobiDB-lite"/>
    </source>
</evidence>
<evidence type="ECO:0000256" key="7">
    <source>
        <dbReference type="ARBA" id="ARBA00023134"/>
    </source>
</evidence>
<comment type="subcellular location">
    <subcellularLocation>
        <location evidence="2">Cytoplasm</location>
        <location evidence="2">Cytoskeleton</location>
    </subcellularLocation>
    <subcellularLocation>
        <location evidence="1">Nucleus</location>
    </subcellularLocation>
</comment>
<dbReference type="GO" id="GO:0005856">
    <property type="term" value="C:cytoskeleton"/>
    <property type="evidence" value="ECO:0007669"/>
    <property type="project" value="UniProtKB-SubCell"/>
</dbReference>
<dbReference type="GO" id="GO:0005525">
    <property type="term" value="F:GTP binding"/>
    <property type="evidence" value="ECO:0007669"/>
    <property type="project" value="UniProtKB-KW"/>
</dbReference>
<proteinExistence type="inferred from homology"/>
<keyword evidence="10" id="KW-0539">Nucleus</keyword>
<feature type="region of interest" description="Disordered" evidence="12">
    <location>
        <begin position="417"/>
        <end position="499"/>
    </location>
</feature>
<evidence type="ECO:0000256" key="6">
    <source>
        <dbReference type="ARBA" id="ARBA00023054"/>
    </source>
</evidence>
<keyword evidence="6" id="KW-0175">Coiled coil</keyword>
<dbReference type="STRING" id="139420.A0A371DP92"/>
<evidence type="ECO:0000313" key="15">
    <source>
        <dbReference type="Proteomes" id="UP000256964"/>
    </source>
</evidence>
<dbReference type="Pfam" id="PF01926">
    <property type="entry name" value="MMR_HSR1"/>
    <property type="match status" value="1"/>
</dbReference>
<accession>A0A371DP92</accession>
<dbReference type="PANTHER" id="PTHR11089:SF30">
    <property type="entry name" value="GUANINE NUCLEOTIDE-BINDING PROTEIN-LIKE 3 HOMOLOG"/>
    <property type="match status" value="1"/>
</dbReference>
<dbReference type="Gene3D" id="3.30.450.30">
    <property type="entry name" value="Dynein light chain 2a, cytoplasmic"/>
    <property type="match status" value="1"/>
</dbReference>
<evidence type="ECO:0000313" key="14">
    <source>
        <dbReference type="EMBL" id="RDX54370.1"/>
    </source>
</evidence>
<dbReference type="InterPro" id="IPR005455">
    <property type="entry name" value="PFN_euk"/>
</dbReference>
<dbReference type="OrthoDB" id="444945at2759"/>
<dbReference type="InterPro" id="IPR027417">
    <property type="entry name" value="P-loop_NTPase"/>
</dbReference>
<feature type="compositionally biased region" description="Acidic residues" evidence="12">
    <location>
        <begin position="423"/>
        <end position="437"/>
    </location>
</feature>
<dbReference type="Gene3D" id="1.10.1580.10">
    <property type="match status" value="1"/>
</dbReference>
<dbReference type="InterPro" id="IPR006073">
    <property type="entry name" value="GTP-bd"/>
</dbReference>
<dbReference type="GO" id="GO:0003779">
    <property type="term" value="F:actin binding"/>
    <property type="evidence" value="ECO:0007669"/>
    <property type="project" value="UniProtKB-KW"/>
</dbReference>
<dbReference type="Pfam" id="PF00235">
    <property type="entry name" value="Profilin"/>
    <property type="match status" value="1"/>
</dbReference>
<feature type="region of interest" description="Disordered" evidence="12">
    <location>
        <begin position="1"/>
        <end position="56"/>
    </location>
</feature>
<dbReference type="FunFam" id="3.30.450.30:FF:000001">
    <property type="entry name" value="Profilin"/>
    <property type="match status" value="1"/>
</dbReference>
<dbReference type="InterPro" id="IPR030378">
    <property type="entry name" value="G_CP_dom"/>
</dbReference>
<dbReference type="PROSITE" id="PS51721">
    <property type="entry name" value="G_CP"/>
    <property type="match status" value="1"/>
</dbReference>
<dbReference type="SUPFAM" id="SSF55770">
    <property type="entry name" value="Profilin (actin-binding protein)"/>
    <property type="match status" value="1"/>
</dbReference>
<gene>
    <name evidence="14" type="ORF">OH76DRAFT_1479353</name>
</gene>
<protein>
    <recommendedName>
        <fullName evidence="11">Profilin</fullName>
    </recommendedName>
</protein>
<sequence>MAPNKHRKLDVPTRSKLKKDPGVPRLPSLKVRKAEKKHLQPPPRLDPDAQMASEPTLSSLAALAASTAGADDDTYNDPSSSRAAPKTKEQLRRHYIRALHKVIDESDIIILVLDARDPEGCRSRLVEEEVRRREGEGKRLVFVLNKVDLVPRENAQSWLRYLRHTTPTLPFKSAGNHQRSNLSSSTAPALLRLLKAYKPTSQSITVGIVGYPNVGKSSLINSLKRSKVCAVAAQPGHTKELQTVQLERGLKIIDSPGVVFDDDDFDDGKSRRKSNILLRNVVKVEDVEDPVEIVAEIIARTDHAVLKKLYNVEDYSSPLEFLTMVALTTGRLLKGGTPDILGAARQILMDWNHQKIPYFSTPPELHPSLVPSTVPGSSDQVAPGAETVGNAQIVTEFSQPFTLDGLFGAADAGAFGGGGGDTEMAEADEEAAAESMDEDGKQMESDDLAPHIPRKRSRSPSVLSVSLDASSRVSVTVNDNARPPAPKRLRRSHDVPDYHAPMDEHVRKAMAGANPLNRRVLKREAKKARRAANRASQGQSRALGMEVDDDAGLAATFMTYVDNNLIGTGKITKAAIVGLAGGVWASSPGYTLSAEEQKAIVNAFKDPTTTQASGIRLAGQKFFTLQANDRSVYGKKGGDGCVLVKTKQAVLVAEYSAPTQAGEATPVVENLADYLIGVGY</sequence>
<dbReference type="PANTHER" id="PTHR11089">
    <property type="entry name" value="GTP-BINDING PROTEIN-RELATED"/>
    <property type="match status" value="1"/>
</dbReference>
<feature type="domain" description="CP-type G" evidence="13">
    <location>
        <begin position="88"/>
        <end position="261"/>
    </location>
</feature>
<evidence type="ECO:0000256" key="2">
    <source>
        <dbReference type="ARBA" id="ARBA00004245"/>
    </source>
</evidence>
<dbReference type="Proteomes" id="UP000256964">
    <property type="component" value="Unassembled WGS sequence"/>
</dbReference>